<reference evidence="3 4" key="2">
    <citation type="submission" date="2019-05" db="EMBL/GenBank/DDBJ databases">
        <title>Glycomyces buryatensis sp. nov.</title>
        <authorList>
            <person name="Nikitina E."/>
        </authorList>
    </citation>
    <scope>NUCLEOTIDE SEQUENCE [LARGE SCALE GENOMIC DNA]</scope>
    <source>
        <strain evidence="3 4">18</strain>
    </source>
</reference>
<keyword evidence="1" id="KW-0560">Oxidoreductase</keyword>
<dbReference type="SUPFAM" id="SSF53720">
    <property type="entry name" value="ALDH-like"/>
    <property type="match status" value="1"/>
</dbReference>
<dbReference type="InterPro" id="IPR050740">
    <property type="entry name" value="Aldehyde_DH_Superfamily"/>
</dbReference>
<organism evidence="3 4">
    <name type="scientific">Glycomyces buryatensis</name>
    <dbReference type="NCBI Taxonomy" id="2570927"/>
    <lineage>
        <taxon>Bacteria</taxon>
        <taxon>Bacillati</taxon>
        <taxon>Actinomycetota</taxon>
        <taxon>Actinomycetes</taxon>
        <taxon>Glycomycetales</taxon>
        <taxon>Glycomycetaceae</taxon>
        <taxon>Glycomyces</taxon>
    </lineage>
</organism>
<accession>A0A4S8QHU0</accession>
<feature type="domain" description="Aldehyde dehydrogenase" evidence="2">
    <location>
        <begin position="6"/>
        <end position="385"/>
    </location>
</feature>
<dbReference type="EMBL" id="STGY01000021">
    <property type="protein sequence ID" value="THV42545.1"/>
    <property type="molecule type" value="Genomic_DNA"/>
</dbReference>
<sequence>MTDFPELELAVAAAREAFGPYRETPAPQRAALLNAVADRIDALGDDLTATVHRETRLPLARAASERDRTTAQLRMFARLLEDPAWNGVRIAPADPDRLPLPRPDLRLRRIPLGPVAVFGASNFPLAFSTAGGDTASALAAGAPVIVKGHEAHPDTATLVAGAVHDAVAALGLPAGVFAQITGPGRTLGQALVAHPGIAAVAFTGSRAAGLAIAATAAARPVPIPVYAEMSSVNPVFLLPGALTDAAGDLARGFAASLTLGSGQFCTNPGLVFARTGDGLDEFLATAAGAVADTAAQPMLTDAIRAAYETGLERLTAIPGVELLAHGTGEPAPALLRTDAATFLREPALREEVFGAAALIVTVVDEAETHHLLDVLEGQLTATIHTGPDDGPEAARLLPRLELLAGRIVHGGWPTGVEVGPATIHGGPYPATSDARSTSVGTLAVDRFLRPVAYQDLPTELLPPELR</sequence>
<comment type="caution">
    <text evidence="3">The sequence shown here is derived from an EMBL/GenBank/DDBJ whole genome shotgun (WGS) entry which is preliminary data.</text>
</comment>
<dbReference type="InterPro" id="IPR016161">
    <property type="entry name" value="Ald_DH/histidinol_DH"/>
</dbReference>
<dbReference type="OrthoDB" id="9770537at2"/>
<protein>
    <submittedName>
        <fullName evidence="3">Aldehyde dehydrogenase (NADP(+))</fullName>
    </submittedName>
</protein>
<dbReference type="CDD" id="cd07129">
    <property type="entry name" value="ALDH_KGSADH"/>
    <property type="match status" value="1"/>
</dbReference>
<dbReference type="AlphaFoldDB" id="A0A4S8QHU0"/>
<proteinExistence type="predicted"/>
<evidence type="ECO:0000313" key="3">
    <source>
        <dbReference type="EMBL" id="THV42545.1"/>
    </source>
</evidence>
<dbReference type="InterPro" id="IPR044151">
    <property type="entry name" value="ALDH_KGSADH"/>
</dbReference>
<gene>
    <name evidence="3" type="ORF">FAB82_05055</name>
</gene>
<dbReference type="PANTHER" id="PTHR43353:SF3">
    <property type="entry name" value="ALDEHYDE DEHYDROGENASE-RELATED"/>
    <property type="match status" value="1"/>
</dbReference>
<dbReference type="InterPro" id="IPR016162">
    <property type="entry name" value="Ald_DH_N"/>
</dbReference>
<dbReference type="InterPro" id="IPR015590">
    <property type="entry name" value="Aldehyde_DH_dom"/>
</dbReference>
<keyword evidence="4" id="KW-1185">Reference proteome</keyword>
<dbReference type="RefSeq" id="WP_136533457.1">
    <property type="nucleotide sequence ID" value="NZ_STGY01000021.1"/>
</dbReference>
<name>A0A4S8QHU0_9ACTN</name>
<dbReference type="Proteomes" id="UP000308760">
    <property type="component" value="Unassembled WGS sequence"/>
</dbReference>
<dbReference type="GO" id="GO:0016620">
    <property type="term" value="F:oxidoreductase activity, acting on the aldehyde or oxo group of donors, NAD or NADP as acceptor"/>
    <property type="evidence" value="ECO:0007669"/>
    <property type="project" value="InterPro"/>
</dbReference>
<evidence type="ECO:0000259" key="2">
    <source>
        <dbReference type="Pfam" id="PF00171"/>
    </source>
</evidence>
<dbReference type="Gene3D" id="3.40.605.10">
    <property type="entry name" value="Aldehyde Dehydrogenase, Chain A, domain 1"/>
    <property type="match status" value="1"/>
</dbReference>
<evidence type="ECO:0000313" key="4">
    <source>
        <dbReference type="Proteomes" id="UP000308760"/>
    </source>
</evidence>
<dbReference type="PANTHER" id="PTHR43353">
    <property type="entry name" value="SUCCINATE-SEMIALDEHYDE DEHYDROGENASE, MITOCHONDRIAL"/>
    <property type="match status" value="1"/>
</dbReference>
<reference evidence="4" key="1">
    <citation type="submission" date="2019-04" db="EMBL/GenBank/DDBJ databases">
        <title>Nocardioides xinjiangensis sp. nov.</title>
        <authorList>
            <person name="Liu S."/>
        </authorList>
    </citation>
    <scope>NUCLEOTIDE SEQUENCE [LARGE SCALE GENOMIC DNA]</scope>
    <source>
        <strain evidence="4">18</strain>
    </source>
</reference>
<dbReference type="InterPro" id="IPR016163">
    <property type="entry name" value="Ald_DH_C"/>
</dbReference>
<dbReference type="Pfam" id="PF00171">
    <property type="entry name" value="Aldedh"/>
    <property type="match status" value="1"/>
</dbReference>
<evidence type="ECO:0000256" key="1">
    <source>
        <dbReference type="ARBA" id="ARBA00023002"/>
    </source>
</evidence>
<dbReference type="Gene3D" id="3.40.309.10">
    <property type="entry name" value="Aldehyde Dehydrogenase, Chain A, domain 2"/>
    <property type="match status" value="1"/>
</dbReference>